<dbReference type="AlphaFoldDB" id="A0A9Q9SSC7"/>
<evidence type="ECO:0000313" key="2">
    <source>
        <dbReference type="EMBL" id="WAN68726.1"/>
    </source>
</evidence>
<name>A0A9Q9SSC7_MOOP1</name>
<sequence>MKVEGYRLQVTGYRLKVTGYRLSSEPTLREGQRPTTKPPTLHRTPKANNQLTFNLQPTNLQPSTN</sequence>
<evidence type="ECO:0000256" key="1">
    <source>
        <dbReference type="SAM" id="MobiDB-lite"/>
    </source>
</evidence>
<dbReference type="EMBL" id="CP017708">
    <property type="protein sequence ID" value="WAN68726.1"/>
    <property type="molecule type" value="Genomic_DNA"/>
</dbReference>
<reference evidence="2" key="1">
    <citation type="journal article" date="2017" name="Proc. Natl. Acad. Sci. U.S.A.">
        <title>Comparative genomics uncovers the prolific and distinctive metabolic potential of the cyanobacterial genus Moorea.</title>
        <authorList>
            <person name="Leao T."/>
            <person name="Castelao G."/>
            <person name="Korobeynikov A."/>
            <person name="Monroe E.A."/>
            <person name="Podell S."/>
            <person name="Glukhov E."/>
            <person name="Allen E.E."/>
            <person name="Gerwick W.H."/>
            <person name="Gerwick L."/>
        </authorList>
    </citation>
    <scope>NUCLEOTIDE SEQUENCE</scope>
    <source>
        <strain evidence="2">JHB</strain>
    </source>
</reference>
<gene>
    <name evidence="2" type="ORF">BJP36_40890</name>
</gene>
<dbReference type="Proteomes" id="UP000176944">
    <property type="component" value="Chromosome"/>
</dbReference>
<feature type="region of interest" description="Disordered" evidence="1">
    <location>
        <begin position="23"/>
        <end position="65"/>
    </location>
</feature>
<organism evidence="2">
    <name type="scientific">Moorena producens (strain JHB)</name>
    <dbReference type="NCBI Taxonomy" id="1454205"/>
    <lineage>
        <taxon>Bacteria</taxon>
        <taxon>Bacillati</taxon>
        <taxon>Cyanobacteriota</taxon>
        <taxon>Cyanophyceae</taxon>
        <taxon>Coleofasciculales</taxon>
        <taxon>Coleofasciculaceae</taxon>
        <taxon>Moorena</taxon>
    </lineage>
</organism>
<protein>
    <submittedName>
        <fullName evidence="2">Uncharacterized protein</fullName>
    </submittedName>
</protein>
<feature type="compositionally biased region" description="Polar residues" evidence="1">
    <location>
        <begin position="46"/>
        <end position="65"/>
    </location>
</feature>
<accession>A0A9Q9SSC7</accession>
<reference evidence="2" key="2">
    <citation type="submission" date="2022-10" db="EMBL/GenBank/DDBJ databases">
        <authorList>
            <person name="Ngo T.-E."/>
        </authorList>
    </citation>
    <scope>NUCLEOTIDE SEQUENCE</scope>
    <source>
        <strain evidence="2">JHB</strain>
    </source>
</reference>
<proteinExistence type="predicted"/>